<organism evidence="6">
    <name type="scientific">uncultured Mycobacteriales bacterium</name>
    <dbReference type="NCBI Taxonomy" id="581187"/>
    <lineage>
        <taxon>Bacteria</taxon>
        <taxon>Bacillati</taxon>
        <taxon>Actinomycetota</taxon>
        <taxon>Actinomycetes</taxon>
        <taxon>Mycobacteriales</taxon>
        <taxon>environmental samples</taxon>
    </lineage>
</organism>
<feature type="signal peptide" evidence="4">
    <location>
        <begin position="1"/>
        <end position="28"/>
    </location>
</feature>
<dbReference type="InterPro" id="IPR000914">
    <property type="entry name" value="SBP_5_dom"/>
</dbReference>
<accession>A0A6J4I4N1</accession>
<dbReference type="CDD" id="cd08493">
    <property type="entry name" value="PBP2_DppA_like"/>
    <property type="match status" value="1"/>
</dbReference>
<dbReference type="PANTHER" id="PTHR30290:SF9">
    <property type="entry name" value="OLIGOPEPTIDE-BINDING PROTEIN APPA"/>
    <property type="match status" value="1"/>
</dbReference>
<dbReference type="GO" id="GO:1904680">
    <property type="term" value="F:peptide transmembrane transporter activity"/>
    <property type="evidence" value="ECO:0007669"/>
    <property type="project" value="TreeGrafter"/>
</dbReference>
<evidence type="ECO:0000256" key="1">
    <source>
        <dbReference type="ARBA" id="ARBA00005695"/>
    </source>
</evidence>
<dbReference type="PANTHER" id="PTHR30290">
    <property type="entry name" value="PERIPLASMIC BINDING COMPONENT OF ABC TRANSPORTER"/>
    <property type="match status" value="1"/>
</dbReference>
<dbReference type="Pfam" id="PF00496">
    <property type="entry name" value="SBP_bac_5"/>
    <property type="match status" value="1"/>
</dbReference>
<reference evidence="6" key="1">
    <citation type="submission" date="2020-02" db="EMBL/GenBank/DDBJ databases">
        <authorList>
            <person name="Meier V. D."/>
        </authorList>
    </citation>
    <scope>NUCLEOTIDE SEQUENCE</scope>
    <source>
        <strain evidence="6">AVDCRST_MAG41</strain>
    </source>
</reference>
<dbReference type="GO" id="GO:0042597">
    <property type="term" value="C:periplasmic space"/>
    <property type="evidence" value="ECO:0007669"/>
    <property type="project" value="UniProtKB-ARBA"/>
</dbReference>
<evidence type="ECO:0000256" key="2">
    <source>
        <dbReference type="ARBA" id="ARBA00022448"/>
    </source>
</evidence>
<dbReference type="Gene3D" id="3.10.105.10">
    <property type="entry name" value="Dipeptide-binding Protein, Domain 3"/>
    <property type="match status" value="1"/>
</dbReference>
<dbReference type="GO" id="GO:0043190">
    <property type="term" value="C:ATP-binding cassette (ABC) transporter complex"/>
    <property type="evidence" value="ECO:0007669"/>
    <property type="project" value="InterPro"/>
</dbReference>
<comment type="similarity">
    <text evidence="1">Belongs to the bacterial solute-binding protein 5 family.</text>
</comment>
<evidence type="ECO:0000256" key="4">
    <source>
        <dbReference type="SAM" id="SignalP"/>
    </source>
</evidence>
<feature type="domain" description="Solute-binding protein family 5" evidence="5">
    <location>
        <begin position="88"/>
        <end position="477"/>
    </location>
</feature>
<dbReference type="Gene3D" id="3.90.76.10">
    <property type="entry name" value="Dipeptide-binding Protein, Domain 1"/>
    <property type="match status" value="1"/>
</dbReference>
<evidence type="ECO:0000259" key="5">
    <source>
        <dbReference type="Pfam" id="PF00496"/>
    </source>
</evidence>
<feature type="chain" id="PRO_5027013902" evidence="4">
    <location>
        <begin position="29"/>
        <end position="560"/>
    </location>
</feature>
<dbReference type="SUPFAM" id="SSF53850">
    <property type="entry name" value="Periplasmic binding protein-like II"/>
    <property type="match status" value="1"/>
</dbReference>
<keyword evidence="3 4" id="KW-0732">Signal</keyword>
<protein>
    <submittedName>
        <fullName evidence="6">Dipeptide-binding ABC transporter, periplasmic substrate-binding component</fullName>
    </submittedName>
</protein>
<dbReference type="EMBL" id="CADCTP010000139">
    <property type="protein sequence ID" value="CAA9242537.1"/>
    <property type="molecule type" value="Genomic_DNA"/>
</dbReference>
<name>A0A6J4I4N1_9ACTN</name>
<dbReference type="InterPro" id="IPR039424">
    <property type="entry name" value="SBP_5"/>
</dbReference>
<dbReference type="AlphaFoldDB" id="A0A6J4I4N1"/>
<dbReference type="GO" id="GO:0015833">
    <property type="term" value="P:peptide transport"/>
    <property type="evidence" value="ECO:0007669"/>
    <property type="project" value="TreeGrafter"/>
</dbReference>
<dbReference type="Gene3D" id="3.40.190.10">
    <property type="entry name" value="Periplasmic binding protein-like II"/>
    <property type="match status" value="1"/>
</dbReference>
<sequence>MPGTKARRTLVLAVVAAVSVALSGCANSDREDTGGGDGNAASSKDTLVFGAAGEPKLFDPAFASDGETFRVLKQIYEGLVKTKQGSAEIEPALATKWEPSPDGKKWTFTLREGVKFSDGTEFNAEAVCFNFNRWYNFSGALQSPDVSAYWQDTFGGFAKNESPDLPTSLFKSCSTTGANTVAIELASPTGRFPAALALPAFAMQSPAALQKYEADKVTASGDTFEYPSYATEHPTGTGPYKLDSRDTASKTVTLVRNDDYWGDKAKIAKIVFKVIPDNNARKQELQAGTIDGYDLVAPGDIESLKGAGEQILDRPPFNILYVGINQKNPALAKLKVRQALAHAINREALVRSKFPPAAQVAKQFMPPEVGGYADDVTEYPYDPAKAKQLLAEAGEADLSLKFYWPTEVSRPYMPNPKEVFEVVSADLQKVGIKITPVAKVWNSGYLTDVSSGRADIHLLGWTGDYNDAYNFNGTFFGRVKPEFGFNNPAIFAAIAKADAIPDAAQRADAYKAVNRQIVDFLPAVPIAHSPPSLAAQSEVKDLFPSPVQNEEFSLVYTEGT</sequence>
<gene>
    <name evidence="6" type="ORF">AVDCRST_MAG41-1524</name>
</gene>
<evidence type="ECO:0000256" key="3">
    <source>
        <dbReference type="ARBA" id="ARBA00022729"/>
    </source>
</evidence>
<evidence type="ECO:0000313" key="6">
    <source>
        <dbReference type="EMBL" id="CAA9242537.1"/>
    </source>
</evidence>
<dbReference type="PROSITE" id="PS51257">
    <property type="entry name" value="PROKAR_LIPOPROTEIN"/>
    <property type="match status" value="1"/>
</dbReference>
<dbReference type="PIRSF" id="PIRSF002741">
    <property type="entry name" value="MppA"/>
    <property type="match status" value="1"/>
</dbReference>
<keyword evidence="2" id="KW-0813">Transport</keyword>
<proteinExistence type="inferred from homology"/>
<dbReference type="InterPro" id="IPR030678">
    <property type="entry name" value="Peptide/Ni-bd"/>
</dbReference>